<evidence type="ECO:0000313" key="9">
    <source>
        <dbReference type="Proteomes" id="UP000308199"/>
    </source>
</evidence>
<evidence type="ECO:0000256" key="5">
    <source>
        <dbReference type="SAM" id="MobiDB-lite"/>
    </source>
</evidence>
<keyword evidence="3 6" id="KW-1133">Transmembrane helix</keyword>
<feature type="region of interest" description="Disordered" evidence="5">
    <location>
        <begin position="25"/>
        <end position="45"/>
    </location>
</feature>
<dbReference type="EMBL" id="SGPK01000002">
    <property type="protein sequence ID" value="THH12222.1"/>
    <property type="molecule type" value="Genomic_DNA"/>
</dbReference>
<proteinExistence type="predicted"/>
<keyword evidence="9" id="KW-1185">Reference proteome</keyword>
<evidence type="ECO:0000256" key="1">
    <source>
        <dbReference type="ARBA" id="ARBA00004141"/>
    </source>
</evidence>
<evidence type="ECO:0000256" key="3">
    <source>
        <dbReference type="ARBA" id="ARBA00022989"/>
    </source>
</evidence>
<evidence type="ECO:0000313" key="8">
    <source>
        <dbReference type="EMBL" id="THH12222.1"/>
    </source>
</evidence>
<organism evidence="8 9">
    <name type="scientific">Phellinidium pouzarii</name>
    <dbReference type="NCBI Taxonomy" id="167371"/>
    <lineage>
        <taxon>Eukaryota</taxon>
        <taxon>Fungi</taxon>
        <taxon>Dikarya</taxon>
        <taxon>Basidiomycota</taxon>
        <taxon>Agaricomycotina</taxon>
        <taxon>Agaricomycetes</taxon>
        <taxon>Hymenochaetales</taxon>
        <taxon>Hymenochaetaceae</taxon>
        <taxon>Phellinidium</taxon>
    </lineage>
</organism>
<dbReference type="Pfam" id="PF07690">
    <property type="entry name" value="MFS_1"/>
    <property type="match status" value="1"/>
</dbReference>
<comment type="subcellular location">
    <subcellularLocation>
        <location evidence="1">Membrane</location>
        <topology evidence="1">Multi-pass membrane protein</topology>
    </subcellularLocation>
</comment>
<name>A0A4S4LJI9_9AGAM</name>
<comment type="caution">
    <text evidence="8">The sequence shown here is derived from an EMBL/GenBank/DDBJ whole genome shotgun (WGS) entry which is preliminary data.</text>
</comment>
<dbReference type="InterPro" id="IPR020846">
    <property type="entry name" value="MFS_dom"/>
</dbReference>
<keyword evidence="2 6" id="KW-0812">Transmembrane</keyword>
<dbReference type="PROSITE" id="PS50850">
    <property type="entry name" value="MFS"/>
    <property type="match status" value="1"/>
</dbReference>
<dbReference type="InterPro" id="IPR036259">
    <property type="entry name" value="MFS_trans_sf"/>
</dbReference>
<dbReference type="OrthoDB" id="6770063at2759"/>
<evidence type="ECO:0000259" key="7">
    <source>
        <dbReference type="PROSITE" id="PS50850"/>
    </source>
</evidence>
<feature type="compositionally biased region" description="Basic and acidic residues" evidence="5">
    <location>
        <begin position="36"/>
        <end position="45"/>
    </location>
</feature>
<evidence type="ECO:0000256" key="2">
    <source>
        <dbReference type="ARBA" id="ARBA00022692"/>
    </source>
</evidence>
<feature type="transmembrane region" description="Helical" evidence="6">
    <location>
        <begin position="393"/>
        <end position="412"/>
    </location>
</feature>
<feature type="transmembrane region" description="Helical" evidence="6">
    <location>
        <begin position="348"/>
        <end position="372"/>
    </location>
</feature>
<evidence type="ECO:0000256" key="4">
    <source>
        <dbReference type="ARBA" id="ARBA00023136"/>
    </source>
</evidence>
<dbReference type="Proteomes" id="UP000308199">
    <property type="component" value="Unassembled WGS sequence"/>
</dbReference>
<feature type="transmembrane region" description="Helical" evidence="6">
    <location>
        <begin position="234"/>
        <end position="256"/>
    </location>
</feature>
<feature type="transmembrane region" description="Helical" evidence="6">
    <location>
        <begin position="305"/>
        <end position="328"/>
    </location>
</feature>
<dbReference type="InterPro" id="IPR011701">
    <property type="entry name" value="MFS"/>
</dbReference>
<feature type="domain" description="Major facilitator superfamily (MFS) profile" evidence="7">
    <location>
        <begin position="78"/>
        <end position="512"/>
    </location>
</feature>
<feature type="transmembrane region" description="Helical" evidence="6">
    <location>
        <begin position="451"/>
        <end position="474"/>
    </location>
</feature>
<keyword evidence="4 6" id="KW-0472">Membrane</keyword>
<reference evidence="8 9" key="1">
    <citation type="submission" date="2019-02" db="EMBL/GenBank/DDBJ databases">
        <title>Genome sequencing of the rare red list fungi Phellinidium pouzarii.</title>
        <authorList>
            <person name="Buettner E."/>
            <person name="Kellner H."/>
        </authorList>
    </citation>
    <scope>NUCLEOTIDE SEQUENCE [LARGE SCALE GENOMIC DNA]</scope>
    <source>
        <strain evidence="8 9">DSM 108285</strain>
    </source>
</reference>
<dbReference type="SUPFAM" id="SSF103473">
    <property type="entry name" value="MFS general substrate transporter"/>
    <property type="match status" value="1"/>
</dbReference>
<gene>
    <name evidence="8" type="ORF">EW145_g147</name>
</gene>
<evidence type="ECO:0000256" key="6">
    <source>
        <dbReference type="SAM" id="Phobius"/>
    </source>
</evidence>
<sequence>MEKVKQLQVSETGIASSRSTIVDRDLEAKQLPTDPELYKGEGESALPEDKYTEALERLDEDWQHDPENPRNWTFWRKWRMAGVNTGFLLYIHIASVQFYDGSSITANYGALWDIQYHDRQFDTDDILARVCDRPALLESSDRGHGPEVLHISNLSFLVFNLACAFSPNTGALIAFRFLSGLGGSAPVAIGGGVIGDMFAEHNRATAMAIFTLGPLIGPAVGPVAGGFITETIGFKWIFIVIAIFAGIGSVFGILVLEETYAPVIRIRRAKKEIKSTGERTFEHDVLLGQHQDFAHVMWVNMTRPFALLFGSFICFILSLYMGLMYGYYYLMFATFPTLYEDTYGFSTGIAGLAYLGPGIGFCLSTIYGSVVADGIYRRLSAKNGGVGKPEMRIPALIIASFFVPIGLFWYGWSARASVHWIMPIIGAGIFGFGMMGAFLPIQLYLVDSFRYAASAIAAATVIRSLMGFAFPLFGEQMFAALHNGPGYSLLAGLAIVTGIPFPIWIYYCGEKIRARSDLNR</sequence>
<protein>
    <recommendedName>
        <fullName evidence="7">Major facilitator superfamily (MFS) profile domain-containing protein</fullName>
    </recommendedName>
</protein>
<feature type="transmembrane region" description="Helical" evidence="6">
    <location>
        <begin position="486"/>
        <end position="507"/>
    </location>
</feature>
<accession>A0A4S4LJI9</accession>
<dbReference type="AlphaFoldDB" id="A0A4S4LJI9"/>
<feature type="transmembrane region" description="Helical" evidence="6">
    <location>
        <begin position="206"/>
        <end position="228"/>
    </location>
</feature>
<dbReference type="Gene3D" id="1.20.1250.20">
    <property type="entry name" value="MFS general substrate transporter like domains"/>
    <property type="match status" value="1"/>
</dbReference>
<feature type="transmembrane region" description="Helical" evidence="6">
    <location>
        <begin position="418"/>
        <end position="439"/>
    </location>
</feature>
<feature type="transmembrane region" description="Helical" evidence="6">
    <location>
        <begin position="173"/>
        <end position="194"/>
    </location>
</feature>
<dbReference type="PANTHER" id="PTHR23502:SF60">
    <property type="entry name" value="MAJOR FACILITATOR SUPERFAMILY (MFS) PROFILE DOMAIN-CONTAINING PROTEIN-RELATED"/>
    <property type="match status" value="1"/>
</dbReference>
<dbReference type="GO" id="GO:0005886">
    <property type="term" value="C:plasma membrane"/>
    <property type="evidence" value="ECO:0007669"/>
    <property type="project" value="TreeGrafter"/>
</dbReference>
<dbReference type="GO" id="GO:0022857">
    <property type="term" value="F:transmembrane transporter activity"/>
    <property type="evidence" value="ECO:0007669"/>
    <property type="project" value="InterPro"/>
</dbReference>
<dbReference type="PANTHER" id="PTHR23502">
    <property type="entry name" value="MAJOR FACILITATOR SUPERFAMILY"/>
    <property type="match status" value="1"/>
</dbReference>